<dbReference type="Pfam" id="PF04043">
    <property type="entry name" value="PMEI"/>
    <property type="match status" value="1"/>
</dbReference>
<feature type="active site" evidence="6">
    <location>
        <position position="371"/>
    </location>
</feature>
<proteinExistence type="inferred from homology"/>
<dbReference type="InterPro" id="IPR035513">
    <property type="entry name" value="Invertase/methylesterase_inhib"/>
</dbReference>
<dbReference type="InterPro" id="IPR033131">
    <property type="entry name" value="Pectinesterase_Asp_AS"/>
</dbReference>
<dbReference type="InterPro" id="IPR000070">
    <property type="entry name" value="Pectinesterase_cat"/>
</dbReference>
<evidence type="ECO:0000259" key="8">
    <source>
        <dbReference type="SMART" id="SM00856"/>
    </source>
</evidence>
<dbReference type="CDD" id="cd15798">
    <property type="entry name" value="PMEI-like_3"/>
    <property type="match status" value="1"/>
</dbReference>
<dbReference type="UniPathway" id="UPA00545">
    <property type="reaction ID" value="UER00823"/>
</dbReference>
<comment type="similarity">
    <text evidence="3">In the C-terminal section; belongs to the pectinesterase family.</text>
</comment>
<dbReference type="OrthoDB" id="2019149at2759"/>
<evidence type="ECO:0000256" key="6">
    <source>
        <dbReference type="PROSITE-ProRule" id="PRU10040"/>
    </source>
</evidence>
<keyword evidence="10" id="KW-1185">Reference proteome</keyword>
<reference evidence="9 10" key="1">
    <citation type="journal article" date="2017" name="Nature">
        <title>The Apostasia genome and the evolution of orchids.</title>
        <authorList>
            <person name="Zhang G.Q."/>
            <person name="Liu K.W."/>
            <person name="Li Z."/>
            <person name="Lohaus R."/>
            <person name="Hsiao Y.Y."/>
            <person name="Niu S.C."/>
            <person name="Wang J.Y."/>
            <person name="Lin Y.C."/>
            <person name="Xu Q."/>
            <person name="Chen L.J."/>
            <person name="Yoshida K."/>
            <person name="Fujiwara S."/>
            <person name="Wang Z.W."/>
            <person name="Zhang Y.Q."/>
            <person name="Mitsuda N."/>
            <person name="Wang M."/>
            <person name="Liu G.H."/>
            <person name="Pecoraro L."/>
            <person name="Huang H.X."/>
            <person name="Xiao X.J."/>
            <person name="Lin M."/>
            <person name="Wu X.Y."/>
            <person name="Wu W.L."/>
            <person name="Chen Y.Y."/>
            <person name="Chang S.B."/>
            <person name="Sakamoto S."/>
            <person name="Ohme-Takagi M."/>
            <person name="Yagi M."/>
            <person name="Zeng S.J."/>
            <person name="Shen C.Y."/>
            <person name="Yeh C.M."/>
            <person name="Luo Y.B."/>
            <person name="Tsai W.C."/>
            <person name="Van de Peer Y."/>
            <person name="Liu Z.J."/>
        </authorList>
    </citation>
    <scope>NUCLEOTIDE SEQUENCE [LARGE SCALE GENOMIC DNA]</scope>
    <source>
        <strain evidence="10">cv. Shenzhen</strain>
        <tissue evidence="9">Stem</tissue>
    </source>
</reference>
<dbReference type="InterPro" id="IPR012334">
    <property type="entry name" value="Pectin_lyas_fold"/>
</dbReference>
<dbReference type="Gene3D" id="2.160.20.10">
    <property type="entry name" value="Single-stranded right-handed beta-helix, Pectin lyase-like"/>
    <property type="match status" value="1"/>
</dbReference>
<dbReference type="GO" id="GO:0030599">
    <property type="term" value="F:pectinesterase activity"/>
    <property type="evidence" value="ECO:0007669"/>
    <property type="project" value="UniProtKB-UniRule"/>
</dbReference>
<protein>
    <recommendedName>
        <fullName evidence="7">Pectinesterase</fullName>
        <ecNumber evidence="7">3.1.1.11</ecNumber>
    </recommendedName>
</protein>
<evidence type="ECO:0000256" key="7">
    <source>
        <dbReference type="RuleBase" id="RU000589"/>
    </source>
</evidence>
<dbReference type="SUPFAM" id="SSF51126">
    <property type="entry name" value="Pectin lyase-like"/>
    <property type="match status" value="1"/>
</dbReference>
<keyword evidence="7" id="KW-0732">Signal</keyword>
<sequence length="535" mass="57733">MASSPVAFFLLTLLLLPPTSALIPTNSSSHSLHLCKSTPFPQLCFDSLKLFISISINPSILSFLLHSLDAAVSAVSGLSPLLTSPSITESQRGALQDCRELHSSTLSSLRRSLSLVSSSEGNNASAVATARAHLSAALTNRNTCLEGLSGATGPQLQTITNAWSSAYRYVRNSLSLISSSAAGDSRHRRRVAELGPFPAWLPRRERLLLEAGDYGVNDPAMVLTVAADRSGNFTTVSDAVAFAPNSSADRTIIIVRSGVYDENVQIPSYKTNIALLGEGRDVTIITGNRSAGDGWTTFRSATVGVAGEGFLARDITFRNTAGPAKGQAVALRINGDLAAVYRCSVDGYQDTLYVHSFRQFFRECDVHGTVDFIFGNGAAVLQGGKIVARKPFPGQSNVITAQSRDDPNEPTGISVQNCSVLADDDLPGAPGGVRTYLGRPWRPYSTAVFMESFMDELVDPAGWTTWSEEQGEEGMDTVYYGEYMNDGPGAAVEKRVAWPGYHMMEYEEAYDFTVSEFIYGDMWLDYVSVPYDDGI</sequence>
<dbReference type="PROSITE" id="PS00503">
    <property type="entry name" value="PECTINESTERASE_2"/>
    <property type="match status" value="1"/>
</dbReference>
<comment type="similarity">
    <text evidence="2">In the N-terminal section; belongs to the PMEI family.</text>
</comment>
<dbReference type="EMBL" id="KZ451932">
    <property type="protein sequence ID" value="PKA61176.1"/>
    <property type="molecule type" value="Genomic_DNA"/>
</dbReference>
<evidence type="ECO:0000256" key="5">
    <source>
        <dbReference type="ARBA" id="ARBA00023085"/>
    </source>
</evidence>
<dbReference type="GO" id="GO:0045490">
    <property type="term" value="P:pectin catabolic process"/>
    <property type="evidence" value="ECO:0007669"/>
    <property type="project" value="UniProtKB-UniRule"/>
</dbReference>
<gene>
    <name evidence="9" type="primary">PME12</name>
    <name evidence="9" type="ORF">AXF42_Ash006072</name>
</gene>
<evidence type="ECO:0000256" key="2">
    <source>
        <dbReference type="ARBA" id="ARBA00006027"/>
    </source>
</evidence>
<dbReference type="Pfam" id="PF01095">
    <property type="entry name" value="Pectinesterase"/>
    <property type="match status" value="1"/>
</dbReference>
<comment type="pathway">
    <text evidence="1 7">Glycan metabolism; pectin degradation; 2-dehydro-3-deoxy-D-gluconate from pectin: step 1/5.</text>
</comment>
<dbReference type="STRING" id="1088818.A0A2I0B063"/>
<feature type="domain" description="Pectinesterase inhibitor" evidence="8">
    <location>
        <begin position="27"/>
        <end position="176"/>
    </location>
</feature>
<dbReference type="SUPFAM" id="SSF101148">
    <property type="entry name" value="Plant invertase/pectin methylesterase inhibitor"/>
    <property type="match status" value="1"/>
</dbReference>
<evidence type="ECO:0000256" key="1">
    <source>
        <dbReference type="ARBA" id="ARBA00005184"/>
    </source>
</evidence>
<evidence type="ECO:0000313" key="10">
    <source>
        <dbReference type="Proteomes" id="UP000236161"/>
    </source>
</evidence>
<keyword evidence="4 7" id="KW-0378">Hydrolase</keyword>
<name>A0A2I0B063_9ASPA</name>
<accession>A0A2I0B063</accession>
<dbReference type="NCBIfam" id="TIGR01614">
    <property type="entry name" value="PME_inhib"/>
    <property type="match status" value="1"/>
</dbReference>
<organism evidence="9 10">
    <name type="scientific">Apostasia shenzhenica</name>
    <dbReference type="NCBI Taxonomy" id="1088818"/>
    <lineage>
        <taxon>Eukaryota</taxon>
        <taxon>Viridiplantae</taxon>
        <taxon>Streptophyta</taxon>
        <taxon>Embryophyta</taxon>
        <taxon>Tracheophyta</taxon>
        <taxon>Spermatophyta</taxon>
        <taxon>Magnoliopsida</taxon>
        <taxon>Liliopsida</taxon>
        <taxon>Asparagales</taxon>
        <taxon>Orchidaceae</taxon>
        <taxon>Apostasioideae</taxon>
        <taxon>Apostasia</taxon>
    </lineage>
</organism>
<feature type="chain" id="PRO_5013986487" description="Pectinesterase" evidence="7">
    <location>
        <begin position="22"/>
        <end position="535"/>
    </location>
</feature>
<dbReference type="SMART" id="SM00856">
    <property type="entry name" value="PMEI"/>
    <property type="match status" value="1"/>
</dbReference>
<dbReference type="Proteomes" id="UP000236161">
    <property type="component" value="Unassembled WGS sequence"/>
</dbReference>
<dbReference type="Gene3D" id="1.20.140.40">
    <property type="entry name" value="Invertase/pectin methylesterase inhibitor family protein"/>
    <property type="match status" value="1"/>
</dbReference>
<dbReference type="EC" id="3.1.1.11" evidence="7"/>
<dbReference type="InterPro" id="IPR011050">
    <property type="entry name" value="Pectin_lyase_fold/virulence"/>
</dbReference>
<dbReference type="AlphaFoldDB" id="A0A2I0B063"/>
<evidence type="ECO:0000256" key="3">
    <source>
        <dbReference type="ARBA" id="ARBA00007786"/>
    </source>
</evidence>
<feature type="signal peptide" evidence="7">
    <location>
        <begin position="1"/>
        <end position="21"/>
    </location>
</feature>
<dbReference type="PANTHER" id="PTHR31707">
    <property type="entry name" value="PECTINESTERASE"/>
    <property type="match status" value="1"/>
</dbReference>
<evidence type="ECO:0000313" key="9">
    <source>
        <dbReference type="EMBL" id="PKA61176.1"/>
    </source>
</evidence>
<dbReference type="GO" id="GO:0004857">
    <property type="term" value="F:enzyme inhibitor activity"/>
    <property type="evidence" value="ECO:0007669"/>
    <property type="project" value="InterPro"/>
</dbReference>
<comment type="catalytic activity">
    <reaction evidence="7">
        <text>[(1-&gt;4)-alpha-D-galacturonosyl methyl ester](n) + n H2O = [(1-&gt;4)-alpha-D-galacturonosyl](n) + n methanol + n H(+)</text>
        <dbReference type="Rhea" id="RHEA:22380"/>
        <dbReference type="Rhea" id="RHEA-COMP:14570"/>
        <dbReference type="Rhea" id="RHEA-COMP:14573"/>
        <dbReference type="ChEBI" id="CHEBI:15377"/>
        <dbReference type="ChEBI" id="CHEBI:15378"/>
        <dbReference type="ChEBI" id="CHEBI:17790"/>
        <dbReference type="ChEBI" id="CHEBI:140522"/>
        <dbReference type="ChEBI" id="CHEBI:140523"/>
        <dbReference type="EC" id="3.1.1.11"/>
    </reaction>
</comment>
<evidence type="ECO:0000256" key="4">
    <source>
        <dbReference type="ARBA" id="ARBA00022801"/>
    </source>
</evidence>
<keyword evidence="5 7" id="KW-0063">Aspartyl esterase</keyword>
<dbReference type="GO" id="GO:0042545">
    <property type="term" value="P:cell wall modification"/>
    <property type="evidence" value="ECO:0007669"/>
    <property type="project" value="UniProtKB-UniRule"/>
</dbReference>
<dbReference type="FunFam" id="2.160.20.10:FF:000001">
    <property type="entry name" value="Pectinesterase"/>
    <property type="match status" value="1"/>
</dbReference>
<dbReference type="InterPro" id="IPR006501">
    <property type="entry name" value="Pectinesterase_inhib_dom"/>
</dbReference>